<dbReference type="Proteomes" id="UP000784294">
    <property type="component" value="Unassembled WGS sequence"/>
</dbReference>
<name>A0A3S5BWU0_9PLAT</name>
<protein>
    <submittedName>
        <fullName evidence="1">Uncharacterized protein</fullName>
    </submittedName>
</protein>
<keyword evidence="2" id="KW-1185">Reference proteome</keyword>
<comment type="caution">
    <text evidence="1">The sequence shown here is derived from an EMBL/GenBank/DDBJ whole genome shotgun (WGS) entry which is preliminary data.</text>
</comment>
<dbReference type="EMBL" id="CAAALY010054821">
    <property type="protein sequence ID" value="VEL22130.1"/>
    <property type="molecule type" value="Genomic_DNA"/>
</dbReference>
<evidence type="ECO:0000313" key="1">
    <source>
        <dbReference type="EMBL" id="VEL22130.1"/>
    </source>
</evidence>
<dbReference type="AlphaFoldDB" id="A0A3S5BWU0"/>
<proteinExistence type="predicted"/>
<sequence>CALILLALHPDPLSFDRLIRLGPPIQIPSFRSVHFTPGAISQGRLGDNLMEVINIVDYFPEETKREIEMELIPNILTHHEPTHRNIFAVRRKTLDRNEQLVLQADKGGASVIIDKKTIY</sequence>
<organism evidence="1 2">
    <name type="scientific">Protopolystoma xenopodis</name>
    <dbReference type="NCBI Taxonomy" id="117903"/>
    <lineage>
        <taxon>Eukaryota</taxon>
        <taxon>Metazoa</taxon>
        <taxon>Spiralia</taxon>
        <taxon>Lophotrochozoa</taxon>
        <taxon>Platyhelminthes</taxon>
        <taxon>Monogenea</taxon>
        <taxon>Polyopisthocotylea</taxon>
        <taxon>Polystomatidea</taxon>
        <taxon>Polystomatidae</taxon>
        <taxon>Protopolystoma</taxon>
    </lineage>
</organism>
<feature type="non-terminal residue" evidence="1">
    <location>
        <position position="1"/>
    </location>
</feature>
<accession>A0A3S5BWU0</accession>
<evidence type="ECO:0000313" key="2">
    <source>
        <dbReference type="Proteomes" id="UP000784294"/>
    </source>
</evidence>
<gene>
    <name evidence="1" type="ORF">PXEA_LOCUS15570</name>
</gene>
<reference evidence="1" key="1">
    <citation type="submission" date="2018-11" db="EMBL/GenBank/DDBJ databases">
        <authorList>
            <consortium name="Pathogen Informatics"/>
        </authorList>
    </citation>
    <scope>NUCLEOTIDE SEQUENCE</scope>
</reference>